<feature type="transmembrane region" description="Helical" evidence="2">
    <location>
        <begin position="323"/>
        <end position="347"/>
    </location>
</feature>
<feature type="transmembrane region" description="Helical" evidence="2">
    <location>
        <begin position="359"/>
        <end position="381"/>
    </location>
</feature>
<feature type="compositionally biased region" description="Polar residues" evidence="1">
    <location>
        <begin position="1"/>
        <end position="21"/>
    </location>
</feature>
<keyword evidence="2" id="KW-0812">Transmembrane</keyword>
<evidence type="ECO:0000256" key="1">
    <source>
        <dbReference type="SAM" id="MobiDB-lite"/>
    </source>
</evidence>
<feature type="region of interest" description="Disordered" evidence="1">
    <location>
        <begin position="174"/>
        <end position="198"/>
    </location>
</feature>
<feature type="transmembrane region" description="Helical" evidence="2">
    <location>
        <begin position="284"/>
        <end position="302"/>
    </location>
</feature>
<evidence type="ECO:0000256" key="2">
    <source>
        <dbReference type="SAM" id="Phobius"/>
    </source>
</evidence>
<dbReference type="InParanoid" id="D7G0H7"/>
<feature type="transmembrane region" description="Helical" evidence="2">
    <location>
        <begin position="221"/>
        <end position="247"/>
    </location>
</feature>
<dbReference type="EMBL" id="FN649733">
    <property type="protein sequence ID" value="CBJ33006.1"/>
    <property type="molecule type" value="Genomic_DNA"/>
</dbReference>
<protein>
    <submittedName>
        <fullName evidence="3">Uncharacterized protein</fullName>
    </submittedName>
</protein>
<dbReference type="EMBL" id="FN648601">
    <property type="protein sequence ID" value="CBJ33006.1"/>
    <property type="molecule type" value="Genomic_DNA"/>
</dbReference>
<sequence length="594" mass="62681">MALPKSRSNTRISVLTGTQKKSPAKVGGGSSSNESTRLYHLASAGTGGAPGGRRRTLGRNVPLGGGAGGGGGYGTYQPLRPLSNPVEDCLRAGAAGLGWCLLSWFTGVVLLVLEYAKRWGAHRGTAEPEYDESPQWLVFSPFWVGDGLALLVLVRVMAKVTNIRFVTPARSRGARRGDARSRSTGSLNDLSGHGSNAGGGGGSRLACAPITLDYFPLLQRVIATSVGAFLVLVVFTTQQVLICLRWGREADAPGVPRPLVVAAPLLLVEAFFLLRVVLIRTYGWLSGLTWLLLFSLTILVALRSGANSGDDADGASGGLQSYPWLECLAPLWVVDLLYAGVAGYVAANTMAGRFVMAPTQGLCFALLLAALAGSTVAEMLLTGDHRLHKLSDKVPRLEYLRLDMPLLLAVASLMAFCLAVFLSVEHSVSMLINTHGYDDPLPLCETPSGWEWSGAGKASWGLLGDVSVRAEKKVGLPAGFSGSGWLEDGGASSRGGGGTRTSSSVVGGRIGRDGGGVASLRAEVLPEGGVSPCIIKTFKRDEKHNKWGKGGLRLLGAWPDQDPKLSRADCSSLFFLSLSPNCEKHEQILQTMSL</sequence>
<dbReference type="Proteomes" id="UP000002630">
    <property type="component" value="Linkage Group LG08"/>
</dbReference>
<organism evidence="3 4">
    <name type="scientific">Ectocarpus siliculosus</name>
    <name type="common">Brown alga</name>
    <name type="synonym">Conferva siliculosa</name>
    <dbReference type="NCBI Taxonomy" id="2880"/>
    <lineage>
        <taxon>Eukaryota</taxon>
        <taxon>Sar</taxon>
        <taxon>Stramenopiles</taxon>
        <taxon>Ochrophyta</taxon>
        <taxon>PX clade</taxon>
        <taxon>Phaeophyceae</taxon>
        <taxon>Ectocarpales</taxon>
        <taxon>Ectocarpaceae</taxon>
        <taxon>Ectocarpus</taxon>
    </lineage>
</organism>
<feature type="region of interest" description="Disordered" evidence="1">
    <location>
        <begin position="487"/>
        <end position="510"/>
    </location>
</feature>
<dbReference type="OrthoDB" id="10397759at2759"/>
<keyword evidence="4" id="KW-1185">Reference proteome</keyword>
<proteinExistence type="predicted"/>
<gene>
    <name evidence="3" type="ORF">Esi_0403_0002</name>
</gene>
<feature type="region of interest" description="Disordered" evidence="1">
    <location>
        <begin position="1"/>
        <end position="35"/>
    </location>
</feature>
<keyword evidence="2" id="KW-0472">Membrane</keyword>
<feature type="compositionally biased region" description="Low complexity" evidence="1">
    <location>
        <begin position="182"/>
        <end position="194"/>
    </location>
</feature>
<evidence type="ECO:0000313" key="3">
    <source>
        <dbReference type="EMBL" id="CBJ33006.1"/>
    </source>
</evidence>
<reference evidence="3 4" key="1">
    <citation type="journal article" date="2010" name="Nature">
        <title>The Ectocarpus genome and the independent evolution of multicellularity in brown algae.</title>
        <authorList>
            <person name="Cock J.M."/>
            <person name="Sterck L."/>
            <person name="Rouze P."/>
            <person name="Scornet D."/>
            <person name="Allen A.E."/>
            <person name="Amoutzias G."/>
            <person name="Anthouard V."/>
            <person name="Artiguenave F."/>
            <person name="Aury J.M."/>
            <person name="Badger J.H."/>
            <person name="Beszteri B."/>
            <person name="Billiau K."/>
            <person name="Bonnet E."/>
            <person name="Bothwell J.H."/>
            <person name="Bowler C."/>
            <person name="Boyen C."/>
            <person name="Brownlee C."/>
            <person name="Carrano C.J."/>
            <person name="Charrier B."/>
            <person name="Cho G.Y."/>
            <person name="Coelho S.M."/>
            <person name="Collen J."/>
            <person name="Corre E."/>
            <person name="Da Silva C."/>
            <person name="Delage L."/>
            <person name="Delaroque N."/>
            <person name="Dittami S.M."/>
            <person name="Doulbeau S."/>
            <person name="Elias M."/>
            <person name="Farnham G."/>
            <person name="Gachon C.M."/>
            <person name="Gschloessl B."/>
            <person name="Heesch S."/>
            <person name="Jabbari K."/>
            <person name="Jubin C."/>
            <person name="Kawai H."/>
            <person name="Kimura K."/>
            <person name="Kloareg B."/>
            <person name="Kupper F.C."/>
            <person name="Lang D."/>
            <person name="Le Bail A."/>
            <person name="Leblanc C."/>
            <person name="Lerouge P."/>
            <person name="Lohr M."/>
            <person name="Lopez P.J."/>
            <person name="Martens C."/>
            <person name="Maumus F."/>
            <person name="Michel G."/>
            <person name="Miranda-Saavedra D."/>
            <person name="Morales J."/>
            <person name="Moreau H."/>
            <person name="Motomura T."/>
            <person name="Nagasato C."/>
            <person name="Napoli C.A."/>
            <person name="Nelson D.R."/>
            <person name="Nyvall-Collen P."/>
            <person name="Peters A.F."/>
            <person name="Pommier C."/>
            <person name="Potin P."/>
            <person name="Poulain J."/>
            <person name="Quesneville H."/>
            <person name="Read B."/>
            <person name="Rensing S.A."/>
            <person name="Ritter A."/>
            <person name="Rousvoal S."/>
            <person name="Samanta M."/>
            <person name="Samson G."/>
            <person name="Schroeder D.C."/>
            <person name="Segurens B."/>
            <person name="Strittmatter M."/>
            <person name="Tonon T."/>
            <person name="Tregear J.W."/>
            <person name="Valentin K."/>
            <person name="von Dassow P."/>
            <person name="Yamagishi T."/>
            <person name="Van de Peer Y."/>
            <person name="Wincker P."/>
        </authorList>
    </citation>
    <scope>NUCLEOTIDE SEQUENCE [LARGE SCALE GENOMIC DNA]</scope>
    <source>
        <strain evidence="4">Ec32 / CCAP1310/4</strain>
    </source>
</reference>
<evidence type="ECO:0000313" key="4">
    <source>
        <dbReference type="Proteomes" id="UP000002630"/>
    </source>
</evidence>
<dbReference type="AlphaFoldDB" id="D7G0H7"/>
<feature type="transmembrane region" description="Helical" evidence="2">
    <location>
        <begin position="402"/>
        <end position="424"/>
    </location>
</feature>
<feature type="transmembrane region" description="Helical" evidence="2">
    <location>
        <begin position="92"/>
        <end position="115"/>
    </location>
</feature>
<feature type="transmembrane region" description="Helical" evidence="2">
    <location>
        <begin position="259"/>
        <end position="278"/>
    </location>
</feature>
<name>D7G0H7_ECTSI</name>
<feature type="region of interest" description="Disordered" evidence="1">
    <location>
        <begin position="42"/>
        <end position="61"/>
    </location>
</feature>
<accession>D7G0H7</accession>
<keyword evidence="2" id="KW-1133">Transmembrane helix</keyword>
<feature type="transmembrane region" description="Helical" evidence="2">
    <location>
        <begin position="136"/>
        <end position="158"/>
    </location>
</feature>